<dbReference type="Pfam" id="PF02338">
    <property type="entry name" value="OTU"/>
    <property type="match status" value="1"/>
</dbReference>
<feature type="compositionally biased region" description="Basic and acidic residues" evidence="2">
    <location>
        <begin position="43"/>
        <end position="54"/>
    </location>
</feature>
<dbReference type="InterPro" id="IPR049772">
    <property type="entry name" value="OTU_OTUD6"/>
</dbReference>
<dbReference type="SUPFAM" id="SSF54001">
    <property type="entry name" value="Cysteine proteinases"/>
    <property type="match status" value="1"/>
</dbReference>
<feature type="domain" description="OTU" evidence="3">
    <location>
        <begin position="84"/>
        <end position="228"/>
    </location>
</feature>
<dbReference type="PANTHER" id="PTHR12419:SF10">
    <property type="entry name" value="DEUBIQUITINASE OTUD6B"/>
    <property type="match status" value="1"/>
</dbReference>
<dbReference type="AlphaFoldDB" id="A0A183AQ86"/>
<dbReference type="InterPro" id="IPR050704">
    <property type="entry name" value="Peptidase_C85-like"/>
</dbReference>
<keyword evidence="5" id="KW-1185">Reference proteome</keyword>
<dbReference type="WBParaSite" id="ECPE_0000914901-mRNA-1">
    <property type="protein sequence ID" value="ECPE_0000914901-mRNA-1"/>
    <property type="gene ID" value="ECPE_0000914901"/>
</dbReference>
<dbReference type="PANTHER" id="PTHR12419">
    <property type="entry name" value="OTU DOMAIN CONTAINING PROTEIN"/>
    <property type="match status" value="1"/>
</dbReference>
<proteinExistence type="predicted"/>
<dbReference type="GO" id="GO:0004843">
    <property type="term" value="F:cysteine-type deubiquitinase activity"/>
    <property type="evidence" value="ECO:0007669"/>
    <property type="project" value="TreeGrafter"/>
</dbReference>
<evidence type="ECO:0000313" key="6">
    <source>
        <dbReference type="WBParaSite" id="ECPE_0000914901-mRNA-1"/>
    </source>
</evidence>
<organism evidence="6">
    <name type="scientific">Echinostoma caproni</name>
    <dbReference type="NCBI Taxonomy" id="27848"/>
    <lineage>
        <taxon>Eukaryota</taxon>
        <taxon>Metazoa</taxon>
        <taxon>Spiralia</taxon>
        <taxon>Lophotrochozoa</taxon>
        <taxon>Platyhelminthes</taxon>
        <taxon>Trematoda</taxon>
        <taxon>Digenea</taxon>
        <taxon>Plagiorchiida</taxon>
        <taxon>Echinostomata</taxon>
        <taxon>Echinostomatoidea</taxon>
        <taxon>Echinostomatidae</taxon>
        <taxon>Echinostoma</taxon>
    </lineage>
</organism>
<reference evidence="4 5" key="2">
    <citation type="submission" date="2018-11" db="EMBL/GenBank/DDBJ databases">
        <authorList>
            <consortium name="Pathogen Informatics"/>
        </authorList>
    </citation>
    <scope>NUCLEOTIDE SEQUENCE [LARGE SCALE GENOMIC DNA]</scope>
    <source>
        <strain evidence="4 5">Egypt</strain>
    </source>
</reference>
<dbReference type="OrthoDB" id="415023at2759"/>
<reference evidence="6" key="1">
    <citation type="submission" date="2016-06" db="UniProtKB">
        <authorList>
            <consortium name="WormBaseParasite"/>
        </authorList>
    </citation>
    <scope>IDENTIFICATION</scope>
</reference>
<accession>A0A183AQ86</accession>
<keyword evidence="1" id="KW-0378">Hydrolase</keyword>
<dbReference type="InterPro" id="IPR038765">
    <property type="entry name" value="Papain-like_cys_pep_sf"/>
</dbReference>
<evidence type="ECO:0000256" key="1">
    <source>
        <dbReference type="ARBA" id="ARBA00022801"/>
    </source>
</evidence>
<name>A0A183AQ86_9TREM</name>
<dbReference type="PROSITE" id="PS50802">
    <property type="entry name" value="OTU"/>
    <property type="match status" value="1"/>
</dbReference>
<dbReference type="InterPro" id="IPR003323">
    <property type="entry name" value="OTU_dom"/>
</dbReference>
<feature type="compositionally biased region" description="Polar residues" evidence="2">
    <location>
        <begin position="1"/>
        <end position="14"/>
    </location>
</feature>
<dbReference type="EMBL" id="UZAN01046945">
    <property type="protein sequence ID" value="VDP84817.1"/>
    <property type="molecule type" value="Genomic_DNA"/>
</dbReference>
<sequence>MPVNALSSSLSKTLSIHPVEDETECTSSGPNKPSRAARRREKRAAERRAQERAAAKVSDPSASATSIRSLELRKIEQQLTSRRLRLYEVPSDGDCLYLSVAHQMRLRNIPLDPPSDLTQSETDSKVIQQDQAQSKTDVTRLRQLTAQHLRENIDEFLPFLFHPDTGDPMTKEAFEAYCDAIEKTAAWGGQIEVRALSNVFRLPIEVLQAEGQSVLIGDEFGGPPITIV</sequence>
<evidence type="ECO:0000259" key="3">
    <source>
        <dbReference type="PROSITE" id="PS50802"/>
    </source>
</evidence>
<evidence type="ECO:0000256" key="2">
    <source>
        <dbReference type="SAM" id="MobiDB-lite"/>
    </source>
</evidence>
<dbReference type="CDD" id="cd22761">
    <property type="entry name" value="OTU_OTUD6"/>
    <property type="match status" value="1"/>
</dbReference>
<dbReference type="Gene3D" id="3.90.70.80">
    <property type="match status" value="1"/>
</dbReference>
<evidence type="ECO:0000313" key="4">
    <source>
        <dbReference type="EMBL" id="VDP84817.1"/>
    </source>
</evidence>
<protein>
    <submittedName>
        <fullName evidence="6">OTU domain-containing protein</fullName>
    </submittedName>
</protein>
<evidence type="ECO:0000313" key="5">
    <source>
        <dbReference type="Proteomes" id="UP000272942"/>
    </source>
</evidence>
<feature type="region of interest" description="Disordered" evidence="2">
    <location>
        <begin position="1"/>
        <end position="66"/>
    </location>
</feature>
<gene>
    <name evidence="4" type="ORF">ECPE_LOCUS9121</name>
</gene>
<dbReference type="Proteomes" id="UP000272942">
    <property type="component" value="Unassembled WGS sequence"/>
</dbReference>
<dbReference type="GO" id="GO:0016579">
    <property type="term" value="P:protein deubiquitination"/>
    <property type="evidence" value="ECO:0007669"/>
    <property type="project" value="TreeGrafter"/>
</dbReference>